<proteinExistence type="predicted"/>
<evidence type="ECO:0000256" key="1">
    <source>
        <dbReference type="SAM" id="SignalP"/>
    </source>
</evidence>
<organism evidence="2 3">
    <name type="scientific">Sphingomonas kyeonggiensis</name>
    <dbReference type="NCBI Taxonomy" id="1268553"/>
    <lineage>
        <taxon>Bacteria</taxon>
        <taxon>Pseudomonadati</taxon>
        <taxon>Pseudomonadota</taxon>
        <taxon>Alphaproteobacteria</taxon>
        <taxon>Sphingomonadales</taxon>
        <taxon>Sphingomonadaceae</taxon>
        <taxon>Sphingomonas</taxon>
    </lineage>
</organism>
<dbReference type="RefSeq" id="WP_183999819.1">
    <property type="nucleotide sequence ID" value="NZ_JACIEH010000003.1"/>
</dbReference>
<feature type="chain" id="PRO_5031163036" evidence="1">
    <location>
        <begin position="24"/>
        <end position="105"/>
    </location>
</feature>
<reference evidence="2 3" key="1">
    <citation type="submission" date="2020-08" db="EMBL/GenBank/DDBJ databases">
        <title>Genomic Encyclopedia of Type Strains, Phase IV (KMG-IV): sequencing the most valuable type-strain genomes for metagenomic binning, comparative biology and taxonomic classification.</title>
        <authorList>
            <person name="Goeker M."/>
        </authorList>
    </citation>
    <scope>NUCLEOTIDE SEQUENCE [LARGE SCALE GENOMIC DNA]</scope>
    <source>
        <strain evidence="2 3">DSM 101806</strain>
    </source>
</reference>
<dbReference type="EMBL" id="JACIEH010000003">
    <property type="protein sequence ID" value="MBB4100535.1"/>
    <property type="molecule type" value="Genomic_DNA"/>
</dbReference>
<accession>A0A7W6JY23</accession>
<keyword evidence="2" id="KW-0449">Lipoprotein</keyword>
<evidence type="ECO:0000313" key="3">
    <source>
        <dbReference type="Proteomes" id="UP000557392"/>
    </source>
</evidence>
<keyword evidence="3" id="KW-1185">Reference proteome</keyword>
<name>A0A7W6JY23_9SPHN</name>
<dbReference type="AlphaFoldDB" id="A0A7W6JY23"/>
<evidence type="ECO:0000313" key="2">
    <source>
        <dbReference type="EMBL" id="MBB4100535.1"/>
    </source>
</evidence>
<comment type="caution">
    <text evidence="2">The sequence shown here is derived from an EMBL/GenBank/DDBJ whole genome shotgun (WGS) entry which is preliminary data.</text>
</comment>
<sequence length="105" mass="10718">MRKLIAAAAALALAMPVAMPIEAAQAQSHYKGKSTKGRAYYKKCRRSPGHAGLIGGAAVGVLAGPAIIGHGLLGAAVGGVGGAFGGRAIDRTISAKNRCYYVRRR</sequence>
<gene>
    <name evidence="2" type="ORF">GGR46_004107</name>
</gene>
<keyword evidence="1" id="KW-0732">Signal</keyword>
<dbReference type="Proteomes" id="UP000557392">
    <property type="component" value="Unassembled WGS sequence"/>
</dbReference>
<protein>
    <submittedName>
        <fullName evidence="2">Outer membrane lipoprotein SlyB</fullName>
    </submittedName>
</protein>
<feature type="signal peptide" evidence="1">
    <location>
        <begin position="1"/>
        <end position="23"/>
    </location>
</feature>